<gene>
    <name evidence="1" type="ORF">DCAF_LOCUS9920</name>
</gene>
<comment type="caution">
    <text evidence="1">The sequence shown here is derived from an EMBL/GenBank/DDBJ whole genome shotgun (WGS) entry which is preliminary data.</text>
</comment>
<sequence>MKEASSMLGRKISLFAEPTAEEFHEIPEDIPSKLVFLDHNSQLNEPSVMWHLPQSLVKMLLNASKQKLNFKNAINYQKYRTFVGLNPRIHVIAKPLIIHHSSKKP</sequence>
<organism evidence="1 2">
    <name type="scientific">Dovyalis caffra</name>
    <dbReference type="NCBI Taxonomy" id="77055"/>
    <lineage>
        <taxon>Eukaryota</taxon>
        <taxon>Viridiplantae</taxon>
        <taxon>Streptophyta</taxon>
        <taxon>Embryophyta</taxon>
        <taxon>Tracheophyta</taxon>
        <taxon>Spermatophyta</taxon>
        <taxon>Magnoliopsida</taxon>
        <taxon>eudicotyledons</taxon>
        <taxon>Gunneridae</taxon>
        <taxon>Pentapetalae</taxon>
        <taxon>rosids</taxon>
        <taxon>fabids</taxon>
        <taxon>Malpighiales</taxon>
        <taxon>Salicaceae</taxon>
        <taxon>Flacourtieae</taxon>
        <taxon>Dovyalis</taxon>
    </lineage>
</organism>
<keyword evidence="2" id="KW-1185">Reference proteome</keyword>
<proteinExistence type="predicted"/>
<dbReference type="Proteomes" id="UP001314170">
    <property type="component" value="Unassembled WGS sequence"/>
</dbReference>
<protein>
    <submittedName>
        <fullName evidence="1">Uncharacterized protein</fullName>
    </submittedName>
</protein>
<reference evidence="1 2" key="1">
    <citation type="submission" date="2024-01" db="EMBL/GenBank/DDBJ databases">
        <authorList>
            <person name="Waweru B."/>
        </authorList>
    </citation>
    <scope>NUCLEOTIDE SEQUENCE [LARGE SCALE GENOMIC DNA]</scope>
</reference>
<evidence type="ECO:0000313" key="1">
    <source>
        <dbReference type="EMBL" id="CAK7334439.1"/>
    </source>
</evidence>
<accession>A0AAV1RDU7</accession>
<dbReference type="AlphaFoldDB" id="A0AAV1RDU7"/>
<evidence type="ECO:0000313" key="2">
    <source>
        <dbReference type="Proteomes" id="UP001314170"/>
    </source>
</evidence>
<name>A0AAV1RDU7_9ROSI</name>
<dbReference type="EMBL" id="CAWUPB010000950">
    <property type="protein sequence ID" value="CAK7334439.1"/>
    <property type="molecule type" value="Genomic_DNA"/>
</dbReference>